<evidence type="ECO:0000313" key="2">
    <source>
        <dbReference type="Proteomes" id="UP000486351"/>
    </source>
</evidence>
<name>A0A6G0QAN4_9STRA</name>
<comment type="caution">
    <text evidence="1">The sequence shown here is derived from an EMBL/GenBank/DDBJ whole genome shotgun (WGS) entry which is preliminary data.</text>
</comment>
<dbReference type="AlphaFoldDB" id="A0A6G0QAN4"/>
<evidence type="ECO:0000313" key="1">
    <source>
        <dbReference type="EMBL" id="KAE9277048.1"/>
    </source>
</evidence>
<organism evidence="1 2">
    <name type="scientific">Phytophthora fragariae</name>
    <dbReference type="NCBI Taxonomy" id="53985"/>
    <lineage>
        <taxon>Eukaryota</taxon>
        <taxon>Sar</taxon>
        <taxon>Stramenopiles</taxon>
        <taxon>Oomycota</taxon>
        <taxon>Peronosporomycetes</taxon>
        <taxon>Peronosporales</taxon>
        <taxon>Peronosporaceae</taxon>
        <taxon>Phytophthora</taxon>
    </lineage>
</organism>
<sequence>MDAIATASVLSVASVAPRLLKQHEAVSGPTRLELAYPSEAALDPSASLDGASAFQTQAGWVTQRVQGCVCQGESDVISASGSPVVSHEDRETSQKSVRIALSSFASAADFMLQSRQFEALLTEDGWVDRDVL</sequence>
<accession>A0A6G0QAN4</accession>
<protein>
    <submittedName>
        <fullName evidence="1">Uncharacterized protein</fullName>
    </submittedName>
</protein>
<dbReference type="EMBL" id="QXFY01004505">
    <property type="protein sequence ID" value="KAE9277048.1"/>
    <property type="molecule type" value="Genomic_DNA"/>
</dbReference>
<dbReference type="Proteomes" id="UP000486351">
    <property type="component" value="Unassembled WGS sequence"/>
</dbReference>
<gene>
    <name evidence="1" type="ORF">PF008_g28943</name>
</gene>
<proteinExistence type="predicted"/>
<reference evidence="1 2" key="1">
    <citation type="submission" date="2018-09" db="EMBL/GenBank/DDBJ databases">
        <title>Genomic investigation of the strawberry pathogen Phytophthora fragariae indicates pathogenicity is determined by transcriptional variation in three key races.</title>
        <authorList>
            <person name="Adams T.M."/>
            <person name="Armitage A.D."/>
            <person name="Sobczyk M.K."/>
            <person name="Bates H.J."/>
            <person name="Dunwell J.M."/>
            <person name="Nellist C.F."/>
            <person name="Harrison R.J."/>
        </authorList>
    </citation>
    <scope>NUCLEOTIDE SEQUENCE [LARGE SCALE GENOMIC DNA]</scope>
    <source>
        <strain evidence="1 2">NOV-77</strain>
    </source>
</reference>